<evidence type="ECO:0000313" key="4">
    <source>
        <dbReference type="Proteomes" id="UP001464891"/>
    </source>
</evidence>
<keyword evidence="4" id="KW-1185">Reference proteome</keyword>
<dbReference type="RefSeq" id="WP_190431581.1">
    <property type="nucleotide sequence ID" value="NZ_JAMPKM010000001.1"/>
</dbReference>
<dbReference type="Proteomes" id="UP001464891">
    <property type="component" value="Unassembled WGS sequence"/>
</dbReference>
<dbReference type="Pfam" id="PF13561">
    <property type="entry name" value="adh_short_C2"/>
    <property type="match status" value="1"/>
</dbReference>
<organism evidence="3 4">
    <name type="scientific">Trichocoleus desertorum GB2-A4</name>
    <dbReference type="NCBI Taxonomy" id="2933944"/>
    <lineage>
        <taxon>Bacteria</taxon>
        <taxon>Bacillati</taxon>
        <taxon>Cyanobacteriota</taxon>
        <taxon>Cyanophyceae</taxon>
        <taxon>Leptolyngbyales</taxon>
        <taxon>Trichocoleusaceae</taxon>
        <taxon>Trichocoleus</taxon>
    </lineage>
</organism>
<dbReference type="SUPFAM" id="SSF51735">
    <property type="entry name" value="NAD(P)-binding Rossmann-fold domains"/>
    <property type="match status" value="1"/>
</dbReference>
<evidence type="ECO:0000259" key="2">
    <source>
        <dbReference type="SMART" id="SM00822"/>
    </source>
</evidence>
<evidence type="ECO:0000313" key="3">
    <source>
        <dbReference type="EMBL" id="MEP0815961.1"/>
    </source>
</evidence>
<dbReference type="PANTHER" id="PTHR42879:SF2">
    <property type="entry name" value="3-OXOACYL-[ACYL-CARRIER-PROTEIN] REDUCTASE FABG"/>
    <property type="match status" value="1"/>
</dbReference>
<dbReference type="EMBL" id="JAMPKM010000001">
    <property type="protein sequence ID" value="MEP0815961.1"/>
    <property type="molecule type" value="Genomic_DNA"/>
</dbReference>
<dbReference type="Gene3D" id="3.40.50.720">
    <property type="entry name" value="NAD(P)-binding Rossmann-like Domain"/>
    <property type="match status" value="1"/>
</dbReference>
<comment type="similarity">
    <text evidence="1">Belongs to the short-chain dehydrogenases/reductases (SDR) family.</text>
</comment>
<proteinExistence type="inferred from homology"/>
<dbReference type="InterPro" id="IPR020904">
    <property type="entry name" value="Sc_DH/Rdtase_CS"/>
</dbReference>
<comment type="caution">
    <text evidence="3">The sequence shown here is derived from an EMBL/GenBank/DDBJ whole genome shotgun (WGS) entry which is preliminary data.</text>
</comment>
<dbReference type="NCBIfam" id="NF009466">
    <property type="entry name" value="PRK12826.1-2"/>
    <property type="match status" value="1"/>
</dbReference>
<reference evidence="3 4" key="1">
    <citation type="submission" date="2022-04" db="EMBL/GenBank/DDBJ databases">
        <title>Positive selection, recombination, and allopatry shape intraspecific diversity of widespread and dominant cyanobacteria.</title>
        <authorList>
            <person name="Wei J."/>
            <person name="Shu W."/>
            <person name="Hu C."/>
        </authorList>
    </citation>
    <scope>NUCLEOTIDE SEQUENCE [LARGE SCALE GENOMIC DNA]</scope>
    <source>
        <strain evidence="3 4">GB2-A4</strain>
    </source>
</reference>
<accession>A0ABV0J4J9</accession>
<dbReference type="PANTHER" id="PTHR42879">
    <property type="entry name" value="3-OXOACYL-(ACYL-CARRIER-PROTEIN) REDUCTASE"/>
    <property type="match status" value="1"/>
</dbReference>
<dbReference type="InterPro" id="IPR002347">
    <property type="entry name" value="SDR_fam"/>
</dbReference>
<feature type="domain" description="Ketoreductase" evidence="2">
    <location>
        <begin position="8"/>
        <end position="185"/>
    </location>
</feature>
<evidence type="ECO:0000256" key="1">
    <source>
        <dbReference type="ARBA" id="ARBA00006484"/>
    </source>
</evidence>
<dbReference type="InterPro" id="IPR057326">
    <property type="entry name" value="KR_dom"/>
</dbReference>
<name>A0ABV0J4J9_9CYAN</name>
<sequence>MSKRLAGKVAVVTGGSKGLGQAFAKRLAEDGADVAIAATSLATETEEIVKATGQRAIAQICDVTDPESVAEFAAVVQAQLGKCDILVNNAGIYPFHAFDEMSFEDWRKVLAVSLDGTFLMCKAFIPGMKERQFGRIINLTSTANWLVIPNLAHYNAAKMGVIGLTRALATEMGEFGITVNAVAPGLVRTGTTEAGPQLHMFDPIAQMQAIKRTAVPDEIVGAVSFLACQDAALITGQTLAIDGGLVRL</sequence>
<protein>
    <submittedName>
        <fullName evidence="3">3-oxoacyl-ACP reductase FabG</fullName>
    </submittedName>
</protein>
<dbReference type="PROSITE" id="PS00061">
    <property type="entry name" value="ADH_SHORT"/>
    <property type="match status" value="1"/>
</dbReference>
<dbReference type="PRINTS" id="PR00081">
    <property type="entry name" value="GDHRDH"/>
</dbReference>
<dbReference type="SMART" id="SM00822">
    <property type="entry name" value="PKS_KR"/>
    <property type="match status" value="1"/>
</dbReference>
<dbReference type="PRINTS" id="PR00080">
    <property type="entry name" value="SDRFAMILY"/>
</dbReference>
<gene>
    <name evidence="3" type="ORF">NC998_02495</name>
</gene>
<dbReference type="InterPro" id="IPR050259">
    <property type="entry name" value="SDR"/>
</dbReference>
<dbReference type="InterPro" id="IPR036291">
    <property type="entry name" value="NAD(P)-bd_dom_sf"/>
</dbReference>